<keyword evidence="2" id="KW-1185">Reference proteome</keyword>
<reference evidence="2" key="1">
    <citation type="journal article" date="2017" name="Genome Biol.">
        <title>Comparative genomics reveals high biological diversity and specific adaptations in the industrially and medically important fungal genus Aspergillus.</title>
        <authorList>
            <person name="de Vries R.P."/>
            <person name="Riley R."/>
            <person name="Wiebenga A."/>
            <person name="Aguilar-Osorio G."/>
            <person name="Amillis S."/>
            <person name="Uchima C.A."/>
            <person name="Anderluh G."/>
            <person name="Asadollahi M."/>
            <person name="Askin M."/>
            <person name="Barry K."/>
            <person name="Battaglia E."/>
            <person name="Bayram O."/>
            <person name="Benocci T."/>
            <person name="Braus-Stromeyer S.A."/>
            <person name="Caldana C."/>
            <person name="Canovas D."/>
            <person name="Cerqueira G.C."/>
            <person name="Chen F."/>
            <person name="Chen W."/>
            <person name="Choi C."/>
            <person name="Clum A."/>
            <person name="Dos Santos R.A."/>
            <person name="Damasio A.R."/>
            <person name="Diallinas G."/>
            <person name="Emri T."/>
            <person name="Fekete E."/>
            <person name="Flipphi M."/>
            <person name="Freyberg S."/>
            <person name="Gallo A."/>
            <person name="Gournas C."/>
            <person name="Habgood R."/>
            <person name="Hainaut M."/>
            <person name="Harispe M.L."/>
            <person name="Henrissat B."/>
            <person name="Hilden K.S."/>
            <person name="Hope R."/>
            <person name="Hossain A."/>
            <person name="Karabika E."/>
            <person name="Karaffa L."/>
            <person name="Karanyi Z."/>
            <person name="Krasevec N."/>
            <person name="Kuo A."/>
            <person name="Kusch H."/>
            <person name="LaButti K."/>
            <person name="Lagendijk E.L."/>
            <person name="Lapidus A."/>
            <person name="Levasseur A."/>
            <person name="Lindquist E."/>
            <person name="Lipzen A."/>
            <person name="Logrieco A.F."/>
            <person name="MacCabe A."/>
            <person name="Maekelae M.R."/>
            <person name="Malavazi I."/>
            <person name="Melin P."/>
            <person name="Meyer V."/>
            <person name="Mielnichuk N."/>
            <person name="Miskei M."/>
            <person name="Molnar A.P."/>
            <person name="Mule G."/>
            <person name="Ngan C.Y."/>
            <person name="Orejas M."/>
            <person name="Orosz E."/>
            <person name="Ouedraogo J.P."/>
            <person name="Overkamp K.M."/>
            <person name="Park H.-S."/>
            <person name="Perrone G."/>
            <person name="Piumi F."/>
            <person name="Punt P.J."/>
            <person name="Ram A.F."/>
            <person name="Ramon A."/>
            <person name="Rauscher S."/>
            <person name="Record E."/>
            <person name="Riano-Pachon D.M."/>
            <person name="Robert V."/>
            <person name="Roehrig J."/>
            <person name="Ruller R."/>
            <person name="Salamov A."/>
            <person name="Salih N.S."/>
            <person name="Samson R.A."/>
            <person name="Sandor E."/>
            <person name="Sanguinetti M."/>
            <person name="Schuetze T."/>
            <person name="Sepcic K."/>
            <person name="Shelest E."/>
            <person name="Sherlock G."/>
            <person name="Sophianopoulou V."/>
            <person name="Squina F.M."/>
            <person name="Sun H."/>
            <person name="Susca A."/>
            <person name="Todd R.B."/>
            <person name="Tsang A."/>
            <person name="Unkles S.E."/>
            <person name="van de Wiele N."/>
            <person name="van Rossen-Uffink D."/>
            <person name="Oliveira J.V."/>
            <person name="Vesth T.C."/>
            <person name="Visser J."/>
            <person name="Yu J.-H."/>
            <person name="Zhou M."/>
            <person name="Andersen M.R."/>
            <person name="Archer D.B."/>
            <person name="Baker S.E."/>
            <person name="Benoit I."/>
            <person name="Brakhage A.A."/>
            <person name="Braus G.H."/>
            <person name="Fischer R."/>
            <person name="Frisvad J.C."/>
            <person name="Goldman G.H."/>
            <person name="Houbraken J."/>
            <person name="Oakley B."/>
            <person name="Pocsi I."/>
            <person name="Scazzocchio C."/>
            <person name="Seiboth B."/>
            <person name="vanKuyk P.A."/>
            <person name="Wortman J."/>
            <person name="Dyer P.S."/>
            <person name="Grigoriev I.V."/>
        </authorList>
    </citation>
    <scope>NUCLEOTIDE SEQUENCE [LARGE SCALE GENOMIC DNA]</scope>
    <source>
        <strain evidence="2">DTO 134E9</strain>
    </source>
</reference>
<dbReference type="RefSeq" id="XP_040683269.1">
    <property type="nucleotide sequence ID" value="XM_040836858.1"/>
</dbReference>
<sequence>MGAQLKTAGYHRNAARRRKTIFKKCEELSRLGVDLWIIIGSADQTHVFKSRDRGLFDRFDRQVMLSCARPKWQKAQKEILAPTIAPRRVRIIDRLRADHLGSAIEENTDAVK</sequence>
<proteinExistence type="predicted"/>
<dbReference type="AlphaFoldDB" id="A0A1L9R3Y7"/>
<dbReference type="Proteomes" id="UP000184383">
    <property type="component" value="Unassembled WGS sequence"/>
</dbReference>
<evidence type="ECO:0000313" key="2">
    <source>
        <dbReference type="Proteomes" id="UP000184383"/>
    </source>
</evidence>
<evidence type="ECO:0000313" key="1">
    <source>
        <dbReference type="EMBL" id="OJJ29592.1"/>
    </source>
</evidence>
<name>A0A1L9R3Y7_ASPWE</name>
<dbReference type="EMBL" id="KV878220">
    <property type="protein sequence ID" value="OJJ29592.1"/>
    <property type="molecule type" value="Genomic_DNA"/>
</dbReference>
<accession>A0A1L9R3Y7</accession>
<dbReference type="VEuPathDB" id="FungiDB:ASPWEDRAFT_46878"/>
<organism evidence="1 2">
    <name type="scientific">Aspergillus wentii DTO 134E9</name>
    <dbReference type="NCBI Taxonomy" id="1073089"/>
    <lineage>
        <taxon>Eukaryota</taxon>
        <taxon>Fungi</taxon>
        <taxon>Dikarya</taxon>
        <taxon>Ascomycota</taxon>
        <taxon>Pezizomycotina</taxon>
        <taxon>Eurotiomycetes</taxon>
        <taxon>Eurotiomycetidae</taxon>
        <taxon>Eurotiales</taxon>
        <taxon>Aspergillaceae</taxon>
        <taxon>Aspergillus</taxon>
        <taxon>Aspergillus subgen. Cremei</taxon>
    </lineage>
</organism>
<evidence type="ECO:0008006" key="3">
    <source>
        <dbReference type="Google" id="ProtNLM"/>
    </source>
</evidence>
<protein>
    <recommendedName>
        <fullName evidence="3">MADS-box domain-containing protein</fullName>
    </recommendedName>
</protein>
<gene>
    <name evidence="1" type="ORF">ASPWEDRAFT_46878</name>
</gene>
<dbReference type="OrthoDB" id="4385921at2759"/>
<dbReference type="GeneID" id="63752706"/>